<dbReference type="SUPFAM" id="SSF109604">
    <property type="entry name" value="HD-domain/PDEase-like"/>
    <property type="match status" value="1"/>
</dbReference>
<gene>
    <name evidence="2" type="ORF">GJ688_08070</name>
</gene>
<dbReference type="EMBL" id="WNKU01000007">
    <property type="protein sequence ID" value="MTV48938.1"/>
    <property type="molecule type" value="Genomic_DNA"/>
</dbReference>
<evidence type="ECO:0000313" key="2">
    <source>
        <dbReference type="EMBL" id="MTV48938.1"/>
    </source>
</evidence>
<comment type="caution">
    <text evidence="2">The sequence shown here is derived from an EMBL/GenBank/DDBJ whole genome shotgun (WGS) entry which is preliminary data.</text>
</comment>
<dbReference type="Proteomes" id="UP000430670">
    <property type="component" value="Unassembled WGS sequence"/>
</dbReference>
<keyword evidence="3" id="KW-1185">Reference proteome</keyword>
<reference evidence="2 3" key="1">
    <citation type="submission" date="2019-11" db="EMBL/GenBank/DDBJ databases">
        <title>Whole-genome sequence of a the green, strictly anaerobic photosynthetic bacterium Heliobacillus mobilis DSM 6151.</title>
        <authorList>
            <person name="Kyndt J.A."/>
            <person name="Meyer T.E."/>
        </authorList>
    </citation>
    <scope>NUCLEOTIDE SEQUENCE [LARGE SCALE GENOMIC DNA]</scope>
    <source>
        <strain evidence="2 3">DSM 6151</strain>
    </source>
</reference>
<accession>A0A6I3SJ80</accession>
<dbReference type="CDD" id="cd00077">
    <property type="entry name" value="HDc"/>
    <property type="match status" value="1"/>
</dbReference>
<dbReference type="AlphaFoldDB" id="A0A6I3SJ80"/>
<dbReference type="InterPro" id="IPR037522">
    <property type="entry name" value="HD_GYP_dom"/>
</dbReference>
<protein>
    <submittedName>
        <fullName evidence="2">HD domain-containing protein</fullName>
    </submittedName>
</protein>
<dbReference type="InterPro" id="IPR003607">
    <property type="entry name" value="HD/PDEase_dom"/>
</dbReference>
<evidence type="ECO:0000313" key="3">
    <source>
        <dbReference type="Proteomes" id="UP000430670"/>
    </source>
</evidence>
<dbReference type="SMART" id="SM00471">
    <property type="entry name" value="HDc"/>
    <property type="match status" value="1"/>
</dbReference>
<dbReference type="PANTHER" id="PTHR43155:SF2">
    <property type="entry name" value="CYCLIC DI-GMP PHOSPHODIESTERASE PA4108"/>
    <property type="match status" value="1"/>
</dbReference>
<name>A0A6I3SJ80_HELMO</name>
<dbReference type="PANTHER" id="PTHR43155">
    <property type="entry name" value="CYCLIC DI-GMP PHOSPHODIESTERASE PA4108-RELATED"/>
    <property type="match status" value="1"/>
</dbReference>
<dbReference type="Gene3D" id="1.10.3210.10">
    <property type="entry name" value="Hypothetical protein af1432"/>
    <property type="match status" value="1"/>
</dbReference>
<dbReference type="Pfam" id="PF13487">
    <property type="entry name" value="HD_5"/>
    <property type="match status" value="1"/>
</dbReference>
<feature type="domain" description="HD-GYP" evidence="1">
    <location>
        <begin position="135"/>
        <end position="331"/>
    </location>
</feature>
<dbReference type="PROSITE" id="PS51832">
    <property type="entry name" value="HD_GYP"/>
    <property type="match status" value="1"/>
</dbReference>
<evidence type="ECO:0000259" key="1">
    <source>
        <dbReference type="PROSITE" id="PS51832"/>
    </source>
</evidence>
<dbReference type="RefSeq" id="WP_155476037.1">
    <property type="nucleotide sequence ID" value="NZ_WNKU01000007.1"/>
</dbReference>
<sequence>MNRIHVEAIHKGLILDQHIYTKSGALLLPRGTSLNEQHIPYLKNLGIEYIEVTPKLARKKLGSFSLDRSKDVSDEETLESPILLREAEATEAAKDRDFYHLLREDLSQMVKQAVINYSQKGGHDADIDAITGMFRELVRGRNRILYLLDIKSVDGYTFRHSVNVAVISVLVGITMGLSAASLRNIALGGLYHDLGKKRIPPEVLWSDRPLDRESRQKIEEHPRLGYEILHRDKDIPEEVALIALQHQERMDGSGYPKRLTGDSVHLFSQIVSIADVYEAMTSSRQYRRGFNPVETVEYLMGASGVLFPERVVKALLNSITLFRIGSVIQLSNNDCGVVIQANRRLPSRPIVRIVFNEHQIPLDHEKIIDLSDPGNLSLYIIRSFN</sequence>
<organism evidence="2 3">
    <name type="scientific">Heliobacterium mobile</name>
    <name type="common">Heliobacillus mobilis</name>
    <dbReference type="NCBI Taxonomy" id="28064"/>
    <lineage>
        <taxon>Bacteria</taxon>
        <taxon>Bacillati</taxon>
        <taxon>Bacillota</taxon>
        <taxon>Clostridia</taxon>
        <taxon>Eubacteriales</taxon>
        <taxon>Heliobacteriaceae</taxon>
        <taxon>Heliobacterium</taxon>
    </lineage>
</organism>
<proteinExistence type="predicted"/>
<dbReference type="OrthoDB" id="9804747at2"/>